<keyword evidence="6 7" id="KW-0472">Membrane</keyword>
<dbReference type="PANTHER" id="PTHR30151">
    <property type="entry name" value="ALKANE SULFONATE ABC TRANSPORTER-RELATED, MEMBRANE SUBUNIT"/>
    <property type="match status" value="1"/>
</dbReference>
<sequence length="252" mass="27347">MSTSLQRIILSAAGLIGFLLIWQFVPTLTPEARALLPLPSQLPGAFVSEVQSGVWLTCVGESLSHYVIGLSIGVFCGVVVGIATGMFRRLEWTLAWVTRVLRPIPGLAWIPFAILWFGVEQKAAVFIIAIGVFWIVFFAAHAAIRNVDRDLIEVADAFGFTSNREKLVKVLFPASLPGIFVGVRTALGQAWMAVVAAELFGVAGLGQRMNEASSLLATDIVVVYMLTIAALYGLMDVLFLLAQNRILGWKAQ</sequence>
<evidence type="ECO:0000256" key="7">
    <source>
        <dbReference type="RuleBase" id="RU363032"/>
    </source>
</evidence>
<evidence type="ECO:0000313" key="9">
    <source>
        <dbReference type="EMBL" id="REF85912.1"/>
    </source>
</evidence>
<dbReference type="GO" id="GO:0055085">
    <property type="term" value="P:transmembrane transport"/>
    <property type="evidence" value="ECO:0007669"/>
    <property type="project" value="InterPro"/>
</dbReference>
<name>A0A3D9YYF1_9HYPH</name>
<evidence type="ECO:0000256" key="4">
    <source>
        <dbReference type="ARBA" id="ARBA00022692"/>
    </source>
</evidence>
<dbReference type="PROSITE" id="PS50928">
    <property type="entry name" value="ABC_TM1"/>
    <property type="match status" value="1"/>
</dbReference>
<evidence type="ECO:0000259" key="8">
    <source>
        <dbReference type="PROSITE" id="PS50928"/>
    </source>
</evidence>
<dbReference type="Proteomes" id="UP000256900">
    <property type="component" value="Unassembled WGS sequence"/>
</dbReference>
<evidence type="ECO:0000256" key="5">
    <source>
        <dbReference type="ARBA" id="ARBA00022989"/>
    </source>
</evidence>
<dbReference type="PANTHER" id="PTHR30151:SF0">
    <property type="entry name" value="ABC TRANSPORTER PERMEASE PROTEIN MJ0413-RELATED"/>
    <property type="match status" value="1"/>
</dbReference>
<accession>A0A3D9YYF1</accession>
<dbReference type="InterPro" id="IPR035906">
    <property type="entry name" value="MetI-like_sf"/>
</dbReference>
<dbReference type="GO" id="GO:0005886">
    <property type="term" value="C:plasma membrane"/>
    <property type="evidence" value="ECO:0007669"/>
    <property type="project" value="UniProtKB-SubCell"/>
</dbReference>
<keyword evidence="3" id="KW-1003">Cell membrane</keyword>
<dbReference type="AlphaFoldDB" id="A0A3D9YYF1"/>
<feature type="transmembrane region" description="Helical" evidence="7">
    <location>
        <begin position="99"/>
        <end position="117"/>
    </location>
</feature>
<evidence type="ECO:0000256" key="3">
    <source>
        <dbReference type="ARBA" id="ARBA00022475"/>
    </source>
</evidence>
<keyword evidence="4 7" id="KW-0812">Transmembrane</keyword>
<feature type="transmembrane region" description="Helical" evidence="7">
    <location>
        <begin position="123"/>
        <end position="144"/>
    </location>
</feature>
<dbReference type="Gene3D" id="1.10.3720.10">
    <property type="entry name" value="MetI-like"/>
    <property type="match status" value="1"/>
</dbReference>
<gene>
    <name evidence="9" type="ORF">DES32_1952</name>
</gene>
<feature type="transmembrane region" description="Helical" evidence="7">
    <location>
        <begin position="7"/>
        <end position="25"/>
    </location>
</feature>
<evidence type="ECO:0000256" key="6">
    <source>
        <dbReference type="ARBA" id="ARBA00023136"/>
    </source>
</evidence>
<comment type="caution">
    <text evidence="9">The sequence shown here is derived from an EMBL/GenBank/DDBJ whole genome shotgun (WGS) entry which is preliminary data.</text>
</comment>
<evidence type="ECO:0000256" key="2">
    <source>
        <dbReference type="ARBA" id="ARBA00022448"/>
    </source>
</evidence>
<reference evidence="9 10" key="1">
    <citation type="submission" date="2018-08" db="EMBL/GenBank/DDBJ databases">
        <title>Genomic Encyclopedia of Type Strains, Phase IV (KMG-IV): sequencing the most valuable type-strain genomes for metagenomic binning, comparative biology and taxonomic classification.</title>
        <authorList>
            <person name="Goeker M."/>
        </authorList>
    </citation>
    <scope>NUCLEOTIDE SEQUENCE [LARGE SCALE GENOMIC DNA]</scope>
    <source>
        <strain evidence="9 10">BW863</strain>
    </source>
</reference>
<dbReference type="Pfam" id="PF00528">
    <property type="entry name" value="BPD_transp_1"/>
    <property type="match status" value="1"/>
</dbReference>
<evidence type="ECO:0000256" key="1">
    <source>
        <dbReference type="ARBA" id="ARBA00004651"/>
    </source>
</evidence>
<keyword evidence="2 7" id="KW-0813">Transport</keyword>
<feature type="domain" description="ABC transmembrane type-1" evidence="8">
    <location>
        <begin position="59"/>
        <end position="239"/>
    </location>
</feature>
<dbReference type="EMBL" id="QUMO01000003">
    <property type="protein sequence ID" value="REF85912.1"/>
    <property type="molecule type" value="Genomic_DNA"/>
</dbReference>
<dbReference type="InterPro" id="IPR000515">
    <property type="entry name" value="MetI-like"/>
</dbReference>
<comment type="subcellular location">
    <subcellularLocation>
        <location evidence="1 7">Cell membrane</location>
        <topology evidence="1 7">Multi-pass membrane protein</topology>
    </subcellularLocation>
</comment>
<keyword evidence="5 7" id="KW-1133">Transmembrane helix</keyword>
<feature type="transmembrane region" description="Helical" evidence="7">
    <location>
        <begin position="66"/>
        <end position="87"/>
    </location>
</feature>
<dbReference type="SUPFAM" id="SSF161098">
    <property type="entry name" value="MetI-like"/>
    <property type="match status" value="1"/>
</dbReference>
<evidence type="ECO:0000313" key="10">
    <source>
        <dbReference type="Proteomes" id="UP000256900"/>
    </source>
</evidence>
<organism evidence="9 10">
    <name type="scientific">Methylovirgula ligni</name>
    <dbReference type="NCBI Taxonomy" id="569860"/>
    <lineage>
        <taxon>Bacteria</taxon>
        <taxon>Pseudomonadati</taxon>
        <taxon>Pseudomonadota</taxon>
        <taxon>Alphaproteobacteria</taxon>
        <taxon>Hyphomicrobiales</taxon>
        <taxon>Beijerinckiaceae</taxon>
        <taxon>Methylovirgula</taxon>
    </lineage>
</organism>
<comment type="similarity">
    <text evidence="7">Belongs to the binding-protein-dependent transport system permease family.</text>
</comment>
<keyword evidence="10" id="KW-1185">Reference proteome</keyword>
<feature type="transmembrane region" description="Helical" evidence="7">
    <location>
        <begin position="221"/>
        <end position="242"/>
    </location>
</feature>
<proteinExistence type="inferred from homology"/>
<dbReference type="RefSeq" id="WP_165204303.1">
    <property type="nucleotide sequence ID" value="NZ_CP025086.1"/>
</dbReference>
<protein>
    <submittedName>
        <fullName evidence="9">NitT/TauT family transport system permease protein</fullName>
    </submittedName>
</protein>